<feature type="transmembrane region" description="Helical" evidence="1">
    <location>
        <begin position="21"/>
        <end position="40"/>
    </location>
</feature>
<dbReference type="InterPro" id="IPR002823">
    <property type="entry name" value="DUF112_TM"/>
</dbReference>
<dbReference type="AlphaFoldDB" id="A0A235HD56"/>
<feature type="transmembrane region" description="Helical" evidence="1">
    <location>
        <begin position="355"/>
        <end position="379"/>
    </location>
</feature>
<feature type="transmembrane region" description="Helical" evidence="1">
    <location>
        <begin position="145"/>
        <end position="163"/>
    </location>
</feature>
<feature type="transmembrane region" description="Helical" evidence="1">
    <location>
        <begin position="319"/>
        <end position="343"/>
    </location>
</feature>
<sequence>MMDSLGGIAHGLSIAASPANLLYCFAGALLGTFVGVLPGVGPLLTIALLLPFTFSLEPTGALIMLAGIYYGAQYGGSTTSILLNMPGETSSVVTCIDGHAMARQGRGGPALAVAAIGSFVAGTLSTGIVAFFAPVLAGVAIRFGPADYFSLMILGLVGAIVLAQGSFVKALAMIVLGLLFGLVGTDVNSGEQRLTFGIQALADGIGFVPVALGVFGIGEIIRILIGQERDGGRVIPHGSLMPSRQELRDSSGAIARGSVIGSALGLLPGGGAALAAFASYTVEKKLARDPSRFGRGAIEGVAGPESANNAAAQTSFIPLLTLGLPSNAVMALMIGALMLHGITPGPRIMQAEPDLFWGVVASMWIGNAMLIVLNLPLVGLWVRLLRVPYRFLYPTIVLVSCIGVYGVSNSAFDLVTTAVFGLLGWVLQALRFEPAPLLLGFVLGPMMEENLRRAMILSRGDPTIFLREPISLALLVLTGLLLAAIILPTVRRSRERVFAE</sequence>
<organism evidence="3 4">
    <name type="scientific">Azospirillum brasilense</name>
    <dbReference type="NCBI Taxonomy" id="192"/>
    <lineage>
        <taxon>Bacteria</taxon>
        <taxon>Pseudomonadati</taxon>
        <taxon>Pseudomonadota</taxon>
        <taxon>Alphaproteobacteria</taxon>
        <taxon>Rhodospirillales</taxon>
        <taxon>Azospirillaceae</taxon>
        <taxon>Azospirillum</taxon>
    </lineage>
</organism>
<keyword evidence="1" id="KW-0812">Transmembrane</keyword>
<reference evidence="3 4" key="1">
    <citation type="submission" date="2017-07" db="EMBL/GenBank/DDBJ databases">
        <title>Whole genome sequence of Azospirillum brasilense 2A1, a potential biofertilizer strain.</title>
        <authorList>
            <person name="Fontana C.A."/>
            <person name="Toffoli L.M."/>
            <person name="Salazar S.M."/>
            <person name="Puglisi E."/>
            <person name="Pedraza R."/>
            <person name="Bassi D."/>
            <person name="Cocconcelli P.S."/>
        </authorList>
    </citation>
    <scope>NUCLEOTIDE SEQUENCE [LARGE SCALE GENOMIC DNA]</scope>
    <source>
        <strain evidence="3 4">2A1</strain>
        <plasmid evidence="3">unnamed</plasmid>
    </source>
</reference>
<feature type="transmembrane region" description="Helical" evidence="1">
    <location>
        <begin position="207"/>
        <end position="225"/>
    </location>
</feature>
<geneLocation type="plasmid" evidence="3">
    <name>unnamed</name>
</geneLocation>
<dbReference type="Proteomes" id="UP000215367">
    <property type="component" value="Unassembled WGS sequence"/>
</dbReference>
<feature type="transmembrane region" description="Helical" evidence="1">
    <location>
        <begin position="391"/>
        <end position="412"/>
    </location>
</feature>
<keyword evidence="3" id="KW-0614">Plasmid</keyword>
<keyword evidence="1" id="KW-1133">Transmembrane helix</keyword>
<dbReference type="EMBL" id="NOWT01000012">
    <property type="protein sequence ID" value="OYD83656.1"/>
    <property type="molecule type" value="Genomic_DNA"/>
</dbReference>
<protein>
    <recommendedName>
        <fullName evidence="2">DUF112 domain-containing protein</fullName>
    </recommendedName>
</protein>
<gene>
    <name evidence="3" type="ORF">CHT98_14275</name>
</gene>
<dbReference type="PANTHER" id="PTHR35342">
    <property type="entry name" value="TRICARBOXYLIC TRANSPORT PROTEIN"/>
    <property type="match status" value="1"/>
</dbReference>
<feature type="transmembrane region" description="Helical" evidence="1">
    <location>
        <begin position="46"/>
        <end position="70"/>
    </location>
</feature>
<keyword evidence="1" id="KW-0472">Membrane</keyword>
<evidence type="ECO:0000313" key="4">
    <source>
        <dbReference type="Proteomes" id="UP000215367"/>
    </source>
</evidence>
<dbReference type="PANTHER" id="PTHR35342:SF5">
    <property type="entry name" value="TRICARBOXYLIC TRANSPORT PROTEIN"/>
    <property type="match status" value="1"/>
</dbReference>
<dbReference type="Pfam" id="PF01970">
    <property type="entry name" value="TctA"/>
    <property type="match status" value="1"/>
</dbReference>
<proteinExistence type="predicted"/>
<evidence type="ECO:0000313" key="3">
    <source>
        <dbReference type="EMBL" id="OYD83656.1"/>
    </source>
</evidence>
<accession>A0A235HD56</accession>
<comment type="caution">
    <text evidence="3">The sequence shown here is derived from an EMBL/GenBank/DDBJ whole genome shotgun (WGS) entry which is preliminary data.</text>
</comment>
<feature type="transmembrane region" description="Helical" evidence="1">
    <location>
        <begin position="110"/>
        <end position="133"/>
    </location>
</feature>
<name>A0A235HD56_AZOBR</name>
<feature type="transmembrane region" description="Helical" evidence="1">
    <location>
        <begin position="464"/>
        <end position="487"/>
    </location>
</feature>
<evidence type="ECO:0000256" key="1">
    <source>
        <dbReference type="SAM" id="Phobius"/>
    </source>
</evidence>
<evidence type="ECO:0000259" key="2">
    <source>
        <dbReference type="Pfam" id="PF01970"/>
    </source>
</evidence>
<feature type="domain" description="DUF112" evidence="2">
    <location>
        <begin position="21"/>
        <end position="439"/>
    </location>
</feature>
<feature type="transmembrane region" description="Helical" evidence="1">
    <location>
        <begin position="418"/>
        <end position="443"/>
    </location>
</feature>